<dbReference type="GO" id="GO:0042273">
    <property type="term" value="P:ribosomal large subunit biogenesis"/>
    <property type="evidence" value="ECO:0007669"/>
    <property type="project" value="TreeGrafter"/>
</dbReference>
<dbReference type="AlphaFoldDB" id="A0A0L7L2C7"/>
<dbReference type="PANTHER" id="PTHR13243">
    <property type="entry name" value="HSPC111 PROTEIN-RELATED"/>
    <property type="match status" value="1"/>
</dbReference>
<proteinExistence type="inferred from homology"/>
<dbReference type="GO" id="GO:0005730">
    <property type="term" value="C:nucleolus"/>
    <property type="evidence" value="ECO:0007669"/>
    <property type="project" value="UniProtKB-SubCell"/>
</dbReference>
<feature type="region of interest" description="Disordered" evidence="5">
    <location>
        <begin position="77"/>
        <end position="98"/>
    </location>
</feature>
<protein>
    <recommendedName>
        <fullName evidence="3">Nucleolar protein 16</fullName>
    </recommendedName>
</protein>
<evidence type="ECO:0000256" key="5">
    <source>
        <dbReference type="SAM" id="MobiDB-lite"/>
    </source>
</evidence>
<dbReference type="EMBL" id="JTDY01003514">
    <property type="protein sequence ID" value="KOB69434.1"/>
    <property type="molecule type" value="Genomic_DNA"/>
</dbReference>
<keyword evidence="4" id="KW-0539">Nucleus</keyword>
<dbReference type="InterPro" id="IPR019002">
    <property type="entry name" value="Ribosome_biogenesis_Nop16"/>
</dbReference>
<name>A0A0L7L2C7_OPEBR</name>
<evidence type="ECO:0000313" key="8">
    <source>
        <dbReference type="Proteomes" id="UP000037510"/>
    </source>
</evidence>
<evidence type="ECO:0000256" key="2">
    <source>
        <dbReference type="ARBA" id="ARBA00008479"/>
    </source>
</evidence>
<gene>
    <name evidence="7" type="ORF">OBRU01_08268</name>
    <name evidence="6" type="ORF">OBRU01_16763</name>
</gene>
<dbReference type="PANTHER" id="PTHR13243:SF1">
    <property type="entry name" value="NUCLEOLAR PROTEIN 16"/>
    <property type="match status" value="1"/>
</dbReference>
<evidence type="ECO:0000256" key="3">
    <source>
        <dbReference type="ARBA" id="ARBA00015522"/>
    </source>
</evidence>
<dbReference type="STRING" id="104452.A0A0L7L2C7"/>
<reference evidence="6 8" key="1">
    <citation type="journal article" date="2015" name="Genome Biol. Evol.">
        <title>The genome of winter moth (Operophtera brumata) provides a genomic perspective on sexual dimorphism and phenology.</title>
        <authorList>
            <person name="Derks M.F."/>
            <person name="Smit S."/>
            <person name="Salis L."/>
            <person name="Schijlen E."/>
            <person name="Bossers A."/>
            <person name="Mateman C."/>
            <person name="Pijl A.S."/>
            <person name="de Ridder D."/>
            <person name="Groenen M.A."/>
            <person name="Visser M.E."/>
            <person name="Megens H.J."/>
        </authorList>
    </citation>
    <scope>NUCLEOTIDE SEQUENCE [LARGE SCALE GENOMIC DNA]</scope>
    <source>
        <strain evidence="6">WM2013NL</strain>
        <tissue evidence="6">Head and thorax</tissue>
    </source>
</reference>
<comment type="similarity">
    <text evidence="2">Belongs to the NOP16 family.</text>
</comment>
<sequence>MKIKKQHRKKTYQHKLNRKRMHLKQKSTGNVKFKVINDAWNHSKSSHRNLKNMGLVNDPNKAIKIPNFKEMKMKQAKKIVNDDESEEEEEVQRPPPAKKEIAEILEKEARAPRARKFMLPKSQVELITYLLDKYGQDYKAMERDKKNYYQETWKQLRQKIKTFMGIPKQYGEYLASKGLLDNEIDEQELKKQAEALVMD</sequence>
<evidence type="ECO:0000313" key="7">
    <source>
        <dbReference type="EMBL" id="KOB74945.1"/>
    </source>
</evidence>
<dbReference type="OrthoDB" id="285729at2759"/>
<evidence type="ECO:0000256" key="1">
    <source>
        <dbReference type="ARBA" id="ARBA00004604"/>
    </source>
</evidence>
<evidence type="ECO:0000313" key="6">
    <source>
        <dbReference type="EMBL" id="KOB69434.1"/>
    </source>
</evidence>
<accession>A0A0L7L2C7</accession>
<comment type="subcellular location">
    <subcellularLocation>
        <location evidence="1">Nucleus</location>
        <location evidence="1">Nucleolus</location>
    </subcellularLocation>
</comment>
<dbReference type="EMBL" id="JTDY01001078">
    <property type="protein sequence ID" value="KOB74945.1"/>
    <property type="molecule type" value="Genomic_DNA"/>
</dbReference>
<dbReference type="Proteomes" id="UP000037510">
    <property type="component" value="Unassembled WGS sequence"/>
</dbReference>
<comment type="caution">
    <text evidence="6">The sequence shown here is derived from an EMBL/GenBank/DDBJ whole genome shotgun (WGS) entry which is preliminary data.</text>
</comment>
<keyword evidence="8" id="KW-1185">Reference proteome</keyword>
<evidence type="ECO:0000256" key="4">
    <source>
        <dbReference type="ARBA" id="ARBA00023242"/>
    </source>
</evidence>
<dbReference type="Pfam" id="PF09420">
    <property type="entry name" value="Nop16"/>
    <property type="match status" value="1"/>
</dbReference>
<organism evidence="6 8">
    <name type="scientific">Operophtera brumata</name>
    <name type="common">Winter moth</name>
    <name type="synonym">Phalaena brumata</name>
    <dbReference type="NCBI Taxonomy" id="104452"/>
    <lineage>
        <taxon>Eukaryota</taxon>
        <taxon>Metazoa</taxon>
        <taxon>Ecdysozoa</taxon>
        <taxon>Arthropoda</taxon>
        <taxon>Hexapoda</taxon>
        <taxon>Insecta</taxon>
        <taxon>Pterygota</taxon>
        <taxon>Neoptera</taxon>
        <taxon>Endopterygota</taxon>
        <taxon>Lepidoptera</taxon>
        <taxon>Glossata</taxon>
        <taxon>Ditrysia</taxon>
        <taxon>Geometroidea</taxon>
        <taxon>Geometridae</taxon>
        <taxon>Larentiinae</taxon>
        <taxon>Operophtera</taxon>
    </lineage>
</organism>